<dbReference type="InterPro" id="IPR052913">
    <property type="entry name" value="Glycopeptide_resist_protein"/>
</dbReference>
<dbReference type="PANTHER" id="PTHR35788:SF1">
    <property type="entry name" value="EXPORTED PROTEIN"/>
    <property type="match status" value="1"/>
</dbReference>
<dbReference type="Pfam" id="PF04294">
    <property type="entry name" value="VanW"/>
    <property type="match status" value="1"/>
</dbReference>
<keyword evidence="1" id="KW-1133">Transmembrane helix</keyword>
<keyword evidence="4" id="KW-1185">Reference proteome</keyword>
<evidence type="ECO:0000313" key="3">
    <source>
        <dbReference type="EMBL" id="WZW97815.1"/>
    </source>
</evidence>
<dbReference type="Pfam" id="PF12229">
    <property type="entry name" value="PG_binding_4"/>
    <property type="match status" value="1"/>
</dbReference>
<feature type="transmembrane region" description="Helical" evidence="1">
    <location>
        <begin position="20"/>
        <end position="42"/>
    </location>
</feature>
<keyword evidence="1" id="KW-0812">Transmembrane</keyword>
<dbReference type="InterPro" id="IPR007391">
    <property type="entry name" value="Vancomycin_resist_VanW"/>
</dbReference>
<dbReference type="PANTHER" id="PTHR35788">
    <property type="entry name" value="EXPORTED PROTEIN-RELATED"/>
    <property type="match status" value="1"/>
</dbReference>
<feature type="domain" description="YoaR-like putative peptidoglycan binding" evidence="2">
    <location>
        <begin position="92"/>
        <end position="196"/>
    </location>
</feature>
<evidence type="ECO:0000259" key="2">
    <source>
        <dbReference type="Pfam" id="PF12229"/>
    </source>
</evidence>
<dbReference type="RefSeq" id="WP_342372080.1">
    <property type="nucleotide sequence ID" value="NZ_CP115965.1"/>
</dbReference>
<keyword evidence="1" id="KW-0472">Membrane</keyword>
<dbReference type="EMBL" id="CP115965">
    <property type="protein sequence ID" value="WZW97815.1"/>
    <property type="molecule type" value="Genomic_DNA"/>
</dbReference>
<accession>A0ABZ3C5I8</accession>
<reference evidence="3 4" key="1">
    <citation type="journal article" date="2023" name="Environ Microbiome">
        <title>A coral-associated actinobacterium mitigates coral bleaching under heat stress.</title>
        <authorList>
            <person name="Li J."/>
            <person name="Zou Y."/>
            <person name="Li Q."/>
            <person name="Zhang J."/>
            <person name="Bourne D.G."/>
            <person name="Lyu Y."/>
            <person name="Liu C."/>
            <person name="Zhang S."/>
        </authorList>
    </citation>
    <scope>NUCLEOTIDE SEQUENCE [LARGE SCALE GENOMIC DNA]</scope>
    <source>
        <strain evidence="3 4">SCSIO 13291</strain>
    </source>
</reference>
<dbReference type="InterPro" id="IPR022029">
    <property type="entry name" value="YoaR-like_PG-bd"/>
</dbReference>
<protein>
    <submittedName>
        <fullName evidence="3">VanW family protein</fullName>
    </submittedName>
</protein>
<sequence length="586" mass="62024">MTADSTDVTEPARRRRRGPLYAALAGGTLLLLGGAYGVGYALSGETLPPNTTIEGVEVGRLAAPEAETRLSEELTARAEEPMTLASGEEELTRTPAEFGLSVDYAASVAEADVEKSFNPVDIWNSLTGGRSVDAVVARDEPTLEAVASELAQLTNADPVNAGLVIEANAPVVQEGSNGRALDVAATADAVADAYLDATRVDAVVAETEPEITTAEAEQARDTVAVPALSGPVTIQTGDRGFQVTPEMIGASLSFVPADGALAPELNAETLLDQAEPAMEGLGLQQAKDATIELRDGTPVVVPGENGLGVAKEDLARAVGEAMTRTDERTGSVTIAEVEPDLTTAEAEALGVREITGEFTTRFPATAYRVNNIGKSAGLINNTLLLPGETFSMNAALGERTLANGWKAGGAIDGGRIVERMGGGISQTTTTLFNAIFFAGLEDVVHKPHSLYFSRYPMGREATLDWNSVEMKFRNDTDYGVLIQAFTNNPEVGGQGTVTVRIWSTMVYDVTATDPVQSNFRSPGETIRSDAAVCSPQSGMRGFTVNFDRVFRQNGAVVRTEPFEWTYNTLTPVVCTNPDARADRIER</sequence>
<name>A0ABZ3C5I8_9ACTN</name>
<evidence type="ECO:0000313" key="4">
    <source>
        <dbReference type="Proteomes" id="UP001434337"/>
    </source>
</evidence>
<dbReference type="Proteomes" id="UP001434337">
    <property type="component" value="Chromosome"/>
</dbReference>
<organism evidence="3 4">
    <name type="scientific">Propioniciclava soli</name>
    <dbReference type="NCBI Taxonomy" id="2775081"/>
    <lineage>
        <taxon>Bacteria</taxon>
        <taxon>Bacillati</taxon>
        <taxon>Actinomycetota</taxon>
        <taxon>Actinomycetes</taxon>
        <taxon>Propionibacteriales</taxon>
        <taxon>Propionibacteriaceae</taxon>
        <taxon>Propioniciclava</taxon>
    </lineage>
</organism>
<gene>
    <name evidence="3" type="ORF">PCC79_13050</name>
</gene>
<proteinExistence type="predicted"/>
<evidence type="ECO:0000256" key="1">
    <source>
        <dbReference type="SAM" id="Phobius"/>
    </source>
</evidence>